<dbReference type="CDD" id="cd00093">
    <property type="entry name" value="HTH_XRE"/>
    <property type="match status" value="1"/>
</dbReference>
<feature type="region of interest" description="Disordered" evidence="1">
    <location>
        <begin position="148"/>
        <end position="204"/>
    </location>
</feature>
<dbReference type="EMBL" id="JQCD01000024">
    <property type="protein sequence ID" value="KRN76702.1"/>
    <property type="molecule type" value="Genomic_DNA"/>
</dbReference>
<accession>A0A0R2JH99</accession>
<evidence type="ECO:0000259" key="3">
    <source>
        <dbReference type="Pfam" id="PF13464"/>
    </source>
</evidence>
<dbReference type="Proteomes" id="UP000051673">
    <property type="component" value="Unassembled WGS sequence"/>
</dbReference>
<dbReference type="Gene3D" id="1.10.260.40">
    <property type="entry name" value="lambda repressor-like DNA-binding domains"/>
    <property type="match status" value="1"/>
</dbReference>
<evidence type="ECO:0000256" key="1">
    <source>
        <dbReference type="SAM" id="MobiDB-lite"/>
    </source>
</evidence>
<keyword evidence="2" id="KW-0812">Transmembrane</keyword>
<dbReference type="InterPro" id="IPR025194">
    <property type="entry name" value="RodZ-like_C"/>
</dbReference>
<evidence type="ECO:0000313" key="4">
    <source>
        <dbReference type="EMBL" id="KRN76702.1"/>
    </source>
</evidence>
<sequence>MSEEQNQEIGQTLQDARIEKGWSLDDIQQMTKIQKRYLQAIENGQFDQLPGKFYERAFVRQYAGAVGLDADEIVKNFDTGAPEQPVVDTADLEAARVDSDNITRTGMHRETETPVEKTRQVMPKVLIAVAAVVAIGIIWALVSAVSGTSKSESNNSSVAVSSSKVESSESSSEASSSSSSEKASSKSSSSEKKSSQVSLGEGTVSGQSVSYDKVKLPNKTETMKLSTTSDAWLQVTDNNGTALYQGTVSQANPVDVQIPEAATSIHLQIGDATPLKVELGGKNVPLKNNGATVWNAYMQFQR</sequence>
<keyword evidence="2" id="KW-0472">Membrane</keyword>
<dbReference type="Pfam" id="PF13464">
    <property type="entry name" value="RodZ_C"/>
    <property type="match status" value="1"/>
</dbReference>
<name>A0A0R2JH99_9LACO</name>
<dbReference type="PANTHER" id="PTHR34475:SF1">
    <property type="entry name" value="CYTOSKELETON PROTEIN RODZ"/>
    <property type="match status" value="1"/>
</dbReference>
<dbReference type="STRING" id="1620.IV67_GL000207"/>
<keyword evidence="2" id="KW-1133">Transmembrane helix</keyword>
<dbReference type="RefSeq" id="WP_057787314.1">
    <property type="nucleotide sequence ID" value="NZ_JQCD01000024.1"/>
</dbReference>
<feature type="compositionally biased region" description="Low complexity" evidence="1">
    <location>
        <begin position="149"/>
        <end position="188"/>
    </location>
</feature>
<dbReference type="AlphaFoldDB" id="A0A0R2JH99"/>
<keyword evidence="4" id="KW-0238">DNA-binding</keyword>
<evidence type="ECO:0000256" key="2">
    <source>
        <dbReference type="SAM" id="Phobius"/>
    </source>
</evidence>
<proteinExistence type="predicted"/>
<dbReference type="Pfam" id="PF13413">
    <property type="entry name" value="HTH_25"/>
    <property type="match status" value="1"/>
</dbReference>
<dbReference type="InterPro" id="IPR001387">
    <property type="entry name" value="Cro/C1-type_HTH"/>
</dbReference>
<dbReference type="SUPFAM" id="SSF47413">
    <property type="entry name" value="lambda repressor-like DNA-binding domains"/>
    <property type="match status" value="1"/>
</dbReference>
<dbReference type="PANTHER" id="PTHR34475">
    <property type="match status" value="1"/>
</dbReference>
<keyword evidence="5" id="KW-1185">Reference proteome</keyword>
<dbReference type="InterPro" id="IPR050400">
    <property type="entry name" value="Bact_Cytoskel_RodZ"/>
</dbReference>
<comment type="caution">
    <text evidence="4">The sequence shown here is derived from an EMBL/GenBank/DDBJ whole genome shotgun (WGS) entry which is preliminary data.</text>
</comment>
<gene>
    <name evidence="4" type="ORF">IV67_GL000207</name>
</gene>
<feature type="domain" description="Cytoskeleton protein RodZ-like C-terminal" evidence="3">
    <location>
        <begin position="225"/>
        <end position="290"/>
    </location>
</feature>
<feature type="transmembrane region" description="Helical" evidence="2">
    <location>
        <begin position="125"/>
        <end position="145"/>
    </location>
</feature>
<organism evidence="4 5">
    <name type="scientific">Weissella minor</name>
    <dbReference type="NCBI Taxonomy" id="1620"/>
    <lineage>
        <taxon>Bacteria</taxon>
        <taxon>Bacillati</taxon>
        <taxon>Bacillota</taxon>
        <taxon>Bacilli</taxon>
        <taxon>Lactobacillales</taxon>
        <taxon>Lactobacillaceae</taxon>
        <taxon>Weissella</taxon>
    </lineage>
</organism>
<reference evidence="4 5" key="1">
    <citation type="journal article" date="2015" name="Genome Announc.">
        <title>Expanding the biotechnology potential of lactobacilli through comparative genomics of 213 strains and associated genera.</title>
        <authorList>
            <person name="Sun Z."/>
            <person name="Harris H.M."/>
            <person name="McCann A."/>
            <person name="Guo C."/>
            <person name="Argimon S."/>
            <person name="Zhang W."/>
            <person name="Yang X."/>
            <person name="Jeffery I.B."/>
            <person name="Cooney J.C."/>
            <person name="Kagawa T.F."/>
            <person name="Liu W."/>
            <person name="Song Y."/>
            <person name="Salvetti E."/>
            <person name="Wrobel A."/>
            <person name="Rasinkangas P."/>
            <person name="Parkhill J."/>
            <person name="Rea M.C."/>
            <person name="O'Sullivan O."/>
            <person name="Ritari J."/>
            <person name="Douillard F.P."/>
            <person name="Paul Ross R."/>
            <person name="Yang R."/>
            <person name="Briner A.E."/>
            <person name="Felis G.E."/>
            <person name="de Vos W.M."/>
            <person name="Barrangou R."/>
            <person name="Klaenhammer T.R."/>
            <person name="Caufield P.W."/>
            <person name="Cui Y."/>
            <person name="Zhang H."/>
            <person name="O'Toole P.W."/>
        </authorList>
    </citation>
    <scope>NUCLEOTIDE SEQUENCE [LARGE SCALE GENOMIC DNA]</scope>
    <source>
        <strain evidence="4 5">DSM 20014</strain>
    </source>
</reference>
<dbReference type="PATRIC" id="fig|1620.3.peg.212"/>
<evidence type="ECO:0000313" key="5">
    <source>
        <dbReference type="Proteomes" id="UP000051673"/>
    </source>
</evidence>
<dbReference type="GO" id="GO:0003677">
    <property type="term" value="F:DNA binding"/>
    <property type="evidence" value="ECO:0007669"/>
    <property type="project" value="UniProtKB-KW"/>
</dbReference>
<dbReference type="OrthoDB" id="9797543at2"/>
<dbReference type="InterPro" id="IPR010982">
    <property type="entry name" value="Lambda_DNA-bd_dom_sf"/>
</dbReference>
<protein>
    <submittedName>
        <fullName evidence="4">Xre-like DNA-binding protein</fullName>
    </submittedName>
</protein>